<evidence type="ECO:0000313" key="3">
    <source>
        <dbReference type="Proteomes" id="UP000238701"/>
    </source>
</evidence>
<evidence type="ECO:0008006" key="4">
    <source>
        <dbReference type="Google" id="ProtNLM"/>
    </source>
</evidence>
<dbReference type="OrthoDB" id="125106at2"/>
<keyword evidence="1" id="KW-0732">Signal</keyword>
<feature type="chain" id="PRO_5015613627" description="Lipoprotein" evidence="1">
    <location>
        <begin position="24"/>
        <end position="221"/>
    </location>
</feature>
<protein>
    <recommendedName>
        <fullName evidence="4">Lipoprotein</fullName>
    </recommendedName>
</protein>
<proteinExistence type="predicted"/>
<gene>
    <name evidence="2" type="ORF">SBA1_140006</name>
</gene>
<reference evidence="3" key="1">
    <citation type="submission" date="2018-02" db="EMBL/GenBank/DDBJ databases">
        <authorList>
            <person name="Hausmann B."/>
        </authorList>
    </citation>
    <scope>NUCLEOTIDE SEQUENCE [LARGE SCALE GENOMIC DNA]</scope>
    <source>
        <strain evidence="3">Peat soil MAG SbA1</strain>
    </source>
</reference>
<name>A0A2U3K650_9BACT</name>
<dbReference type="AlphaFoldDB" id="A0A2U3K650"/>
<sequence length="221" mass="23678">MRKTKASLLTIGLVLLLSLLSAAQDGKVESTGPLTDTAVPEQVRQSLQENGYRLALDDPKPACELWLRKSVPAQAKKEVESVAYPQLAESTLVGVVHFPQAASDFRGQQVPAGFYTLRYALIPDDGNHLGVSSNRDFLLLIPAQSDSDPSATFKFQELMTMSAKTVGAKHPSPLSLPPADKPGAGAVAKDDQDHWIFSASLKLASGEEIPFALIVKGTAQQ</sequence>
<evidence type="ECO:0000256" key="1">
    <source>
        <dbReference type="SAM" id="SignalP"/>
    </source>
</evidence>
<dbReference type="Proteomes" id="UP000238701">
    <property type="component" value="Unassembled WGS sequence"/>
</dbReference>
<organism evidence="2 3">
    <name type="scientific">Candidatus Sulfotelmatobacter kueseliae</name>
    <dbReference type="NCBI Taxonomy" id="2042962"/>
    <lineage>
        <taxon>Bacteria</taxon>
        <taxon>Pseudomonadati</taxon>
        <taxon>Acidobacteriota</taxon>
        <taxon>Terriglobia</taxon>
        <taxon>Terriglobales</taxon>
        <taxon>Candidatus Korobacteraceae</taxon>
        <taxon>Candidatus Sulfotelmatobacter</taxon>
    </lineage>
</organism>
<accession>A0A2U3K650</accession>
<dbReference type="EMBL" id="OMOD01000046">
    <property type="protein sequence ID" value="SPF35116.1"/>
    <property type="molecule type" value="Genomic_DNA"/>
</dbReference>
<feature type="signal peptide" evidence="1">
    <location>
        <begin position="1"/>
        <end position="23"/>
    </location>
</feature>
<evidence type="ECO:0000313" key="2">
    <source>
        <dbReference type="EMBL" id="SPF35116.1"/>
    </source>
</evidence>